<dbReference type="RefSeq" id="WP_125649147.1">
    <property type="nucleotide sequence ID" value="NZ_JBHTOH010000091.1"/>
</dbReference>
<keyword evidence="5 11" id="KW-0808">Transferase</keyword>
<evidence type="ECO:0000256" key="9">
    <source>
        <dbReference type="ARBA" id="ARBA00029924"/>
    </source>
</evidence>
<comment type="catalytic activity">
    <reaction evidence="10 11">
        <text>RNA(n) + a ribonucleoside 5'-triphosphate = RNA(n+1) + diphosphate</text>
        <dbReference type="Rhea" id="RHEA:21248"/>
        <dbReference type="Rhea" id="RHEA-COMP:14527"/>
        <dbReference type="Rhea" id="RHEA-COMP:17342"/>
        <dbReference type="ChEBI" id="CHEBI:33019"/>
        <dbReference type="ChEBI" id="CHEBI:61557"/>
        <dbReference type="ChEBI" id="CHEBI:140395"/>
        <dbReference type="EC" id="2.7.7.6"/>
    </reaction>
</comment>
<evidence type="ECO:0000256" key="7">
    <source>
        <dbReference type="ARBA" id="ARBA00023163"/>
    </source>
</evidence>
<dbReference type="HAMAP" id="MF_00366">
    <property type="entry name" value="RNApol_bact_RpoZ"/>
    <property type="match status" value="1"/>
</dbReference>
<dbReference type="InterPro" id="IPR006110">
    <property type="entry name" value="Pol_omega/Rpo6/RPB6"/>
</dbReference>
<dbReference type="InterPro" id="IPR003716">
    <property type="entry name" value="DNA-dir_RNA_pol_omega"/>
</dbReference>
<dbReference type="GO" id="GO:0000428">
    <property type="term" value="C:DNA-directed RNA polymerase complex"/>
    <property type="evidence" value="ECO:0007669"/>
    <property type="project" value="UniProtKB-KW"/>
</dbReference>
<dbReference type="EMBL" id="JBHTOH010000091">
    <property type="protein sequence ID" value="MFD1411970.1"/>
    <property type="molecule type" value="Genomic_DNA"/>
</dbReference>
<evidence type="ECO:0000256" key="3">
    <source>
        <dbReference type="ARBA" id="ARBA00013725"/>
    </source>
</evidence>
<dbReference type="PANTHER" id="PTHR34476">
    <property type="entry name" value="DNA-DIRECTED RNA POLYMERASE SUBUNIT OMEGA"/>
    <property type="match status" value="1"/>
</dbReference>
<evidence type="ECO:0000256" key="8">
    <source>
        <dbReference type="ARBA" id="ARBA00024694"/>
    </source>
</evidence>
<reference evidence="14" key="1">
    <citation type="journal article" date="2019" name="Int. J. Syst. Evol. Microbiol.">
        <title>The Global Catalogue of Microorganisms (GCM) 10K type strain sequencing project: providing services to taxonomists for standard genome sequencing and annotation.</title>
        <authorList>
            <consortium name="The Broad Institute Genomics Platform"/>
            <consortium name="The Broad Institute Genome Sequencing Center for Infectious Disease"/>
            <person name="Wu L."/>
            <person name="Ma J."/>
        </authorList>
    </citation>
    <scope>NUCLEOTIDE SEQUENCE [LARGE SCALE GENOMIC DNA]</scope>
    <source>
        <strain evidence="14">CCM 8937</strain>
    </source>
</reference>
<evidence type="ECO:0000256" key="11">
    <source>
        <dbReference type="HAMAP-Rule" id="MF_00366"/>
    </source>
</evidence>
<name>A0ABW4BR51_9LACO</name>
<feature type="compositionally biased region" description="Basic and acidic residues" evidence="12">
    <location>
        <begin position="83"/>
        <end position="98"/>
    </location>
</feature>
<keyword evidence="14" id="KW-1185">Reference proteome</keyword>
<evidence type="ECO:0000313" key="13">
    <source>
        <dbReference type="EMBL" id="MFD1411970.1"/>
    </source>
</evidence>
<evidence type="ECO:0000256" key="2">
    <source>
        <dbReference type="ARBA" id="ARBA00012418"/>
    </source>
</evidence>
<accession>A0ABW4BR51</accession>
<keyword evidence="7 11" id="KW-0804">Transcription</keyword>
<dbReference type="SMART" id="SM01409">
    <property type="entry name" value="RNA_pol_Rpb6"/>
    <property type="match status" value="1"/>
</dbReference>
<gene>
    <name evidence="11 13" type="primary">rpoZ</name>
    <name evidence="13" type="ORF">ACFQ4R_10310</name>
</gene>
<comment type="similarity">
    <text evidence="1 11">Belongs to the RNA polymerase subunit omega family.</text>
</comment>
<dbReference type="Proteomes" id="UP001597191">
    <property type="component" value="Unassembled WGS sequence"/>
</dbReference>
<sequence length="98" mass="11036">MISYPPIDKLLEKVDSRYSLAILAAKRAHELESGSFEMLDKYKSGKTVGMALEEIADGKVEIDPTSDLKEQDAEAIDQAEQYKQAEQDNEKKTDQQDN</sequence>
<dbReference type="NCBIfam" id="TIGR00690">
    <property type="entry name" value="rpoZ"/>
    <property type="match status" value="1"/>
</dbReference>
<evidence type="ECO:0000256" key="4">
    <source>
        <dbReference type="ARBA" id="ARBA00022478"/>
    </source>
</evidence>
<dbReference type="GO" id="GO:0003899">
    <property type="term" value="F:DNA-directed RNA polymerase activity"/>
    <property type="evidence" value="ECO:0007669"/>
    <property type="project" value="UniProtKB-EC"/>
</dbReference>
<comment type="caution">
    <text evidence="13">The sequence shown here is derived from an EMBL/GenBank/DDBJ whole genome shotgun (WGS) entry which is preliminary data.</text>
</comment>
<protein>
    <recommendedName>
        <fullName evidence="3 11">DNA-directed RNA polymerase subunit omega</fullName>
        <shortName evidence="11">RNAP omega subunit</shortName>
        <ecNumber evidence="2 11">2.7.7.6</ecNumber>
    </recommendedName>
    <alternativeName>
        <fullName evidence="11">RNA polymerase omega subunit</fullName>
    </alternativeName>
    <alternativeName>
        <fullName evidence="9 11">Transcriptase subunit omega</fullName>
    </alternativeName>
</protein>
<dbReference type="SUPFAM" id="SSF63562">
    <property type="entry name" value="RPB6/omega subunit-like"/>
    <property type="match status" value="1"/>
</dbReference>
<comment type="function">
    <text evidence="8 11">Promotes RNA polymerase assembly. Latches the N- and C-terminal regions of the beta' subunit thereby facilitating its interaction with the beta and alpha subunits.</text>
</comment>
<organism evidence="13 14">
    <name type="scientific">Lapidilactobacillus gannanensis</name>
    <dbReference type="NCBI Taxonomy" id="2486002"/>
    <lineage>
        <taxon>Bacteria</taxon>
        <taxon>Bacillati</taxon>
        <taxon>Bacillota</taxon>
        <taxon>Bacilli</taxon>
        <taxon>Lactobacillales</taxon>
        <taxon>Lactobacillaceae</taxon>
        <taxon>Lapidilactobacillus</taxon>
    </lineage>
</organism>
<proteinExistence type="inferred from homology"/>
<evidence type="ECO:0000256" key="12">
    <source>
        <dbReference type="SAM" id="MobiDB-lite"/>
    </source>
</evidence>
<dbReference type="InterPro" id="IPR036161">
    <property type="entry name" value="RPB6/omega-like_sf"/>
</dbReference>
<dbReference type="Gene3D" id="3.90.940.10">
    <property type="match status" value="1"/>
</dbReference>
<keyword evidence="6 11" id="KW-0548">Nucleotidyltransferase</keyword>
<feature type="compositionally biased region" description="Basic and acidic residues" evidence="12">
    <location>
        <begin position="61"/>
        <end position="72"/>
    </location>
</feature>
<keyword evidence="4 11" id="KW-0240">DNA-directed RNA polymerase</keyword>
<evidence type="ECO:0000256" key="6">
    <source>
        <dbReference type="ARBA" id="ARBA00022695"/>
    </source>
</evidence>
<evidence type="ECO:0000256" key="1">
    <source>
        <dbReference type="ARBA" id="ARBA00006711"/>
    </source>
</evidence>
<evidence type="ECO:0000256" key="10">
    <source>
        <dbReference type="ARBA" id="ARBA00048552"/>
    </source>
</evidence>
<comment type="subunit">
    <text evidence="11">The RNAP catalytic core consists of 2 alpha, 1 beta, 1 beta' and 1 omega subunit. When a sigma factor is associated with the core the holoenzyme is formed, which can initiate transcription.</text>
</comment>
<evidence type="ECO:0000256" key="5">
    <source>
        <dbReference type="ARBA" id="ARBA00022679"/>
    </source>
</evidence>
<dbReference type="PANTHER" id="PTHR34476:SF1">
    <property type="entry name" value="DNA-DIRECTED RNA POLYMERASE SUBUNIT OMEGA"/>
    <property type="match status" value="1"/>
</dbReference>
<evidence type="ECO:0000313" key="14">
    <source>
        <dbReference type="Proteomes" id="UP001597191"/>
    </source>
</evidence>
<feature type="region of interest" description="Disordered" evidence="12">
    <location>
        <begin position="61"/>
        <end position="98"/>
    </location>
</feature>
<dbReference type="EC" id="2.7.7.6" evidence="2 11"/>
<dbReference type="Pfam" id="PF01192">
    <property type="entry name" value="RNA_pol_Rpb6"/>
    <property type="match status" value="1"/>
</dbReference>